<evidence type="ECO:0000313" key="1">
    <source>
        <dbReference type="EMBL" id="KAK4651747.1"/>
    </source>
</evidence>
<sequence>MPTIPDTPLAASTLEERMDSVGRTQERLLGLMEQLRGDEEAEIVIGGATTIMTVLPEMARMTLGNLQLTDGIYFTMTPNAFTKPEEKLEWCLYFAIRCLNGTPRLGPDPGGLPLVQKEHHHLRHYLLPRREEQPPAPLLAPSRVCGRGPILLPLDNADRLPVRQAGNLRKVLPRRHHPPPPQDPTRLCHAKNRYGNTVFLYTRDESNPVVINCVLEDAGQNKDLTKWL</sequence>
<proteinExistence type="predicted"/>
<dbReference type="EMBL" id="JAFFHA010000008">
    <property type="protein sequence ID" value="KAK4651747.1"/>
    <property type="molecule type" value="Genomic_DNA"/>
</dbReference>
<name>A0ABR0G7L4_9PEZI</name>
<accession>A0ABR0G7L4</accession>
<dbReference type="RefSeq" id="XP_062740722.1">
    <property type="nucleotide sequence ID" value="XM_062891768.1"/>
</dbReference>
<gene>
    <name evidence="1" type="ORF">QC762_600765</name>
</gene>
<organism evidence="1 2">
    <name type="scientific">Podospora pseudocomata</name>
    <dbReference type="NCBI Taxonomy" id="2093779"/>
    <lineage>
        <taxon>Eukaryota</taxon>
        <taxon>Fungi</taxon>
        <taxon>Dikarya</taxon>
        <taxon>Ascomycota</taxon>
        <taxon>Pezizomycotina</taxon>
        <taxon>Sordariomycetes</taxon>
        <taxon>Sordariomycetidae</taxon>
        <taxon>Sordariales</taxon>
        <taxon>Podosporaceae</taxon>
        <taxon>Podospora</taxon>
    </lineage>
</organism>
<evidence type="ECO:0000313" key="2">
    <source>
        <dbReference type="Proteomes" id="UP001323405"/>
    </source>
</evidence>
<dbReference type="Proteomes" id="UP001323405">
    <property type="component" value="Unassembled WGS sequence"/>
</dbReference>
<keyword evidence="2" id="KW-1185">Reference proteome</keyword>
<reference evidence="1 2" key="1">
    <citation type="journal article" date="2023" name="bioRxiv">
        <title>High-quality genome assemblies of four members of thePodospora anserinaspecies complex.</title>
        <authorList>
            <person name="Ament-Velasquez S.L."/>
            <person name="Vogan A.A."/>
            <person name="Wallerman O."/>
            <person name="Hartmann F."/>
            <person name="Gautier V."/>
            <person name="Silar P."/>
            <person name="Giraud T."/>
            <person name="Johannesson H."/>
        </authorList>
    </citation>
    <scope>NUCLEOTIDE SEQUENCE [LARGE SCALE GENOMIC DNA]</scope>
    <source>
        <strain evidence="1 2">CBS 415.72m</strain>
    </source>
</reference>
<comment type="caution">
    <text evidence="1">The sequence shown here is derived from an EMBL/GenBank/DDBJ whole genome shotgun (WGS) entry which is preliminary data.</text>
</comment>
<dbReference type="GeneID" id="87911675"/>
<protein>
    <submittedName>
        <fullName evidence="1">Uncharacterized protein</fullName>
    </submittedName>
</protein>